<dbReference type="STRING" id="416450.A0A1V6QP46"/>
<comment type="caution">
    <text evidence="5">The sequence shown here is derived from an EMBL/GenBank/DDBJ whole genome shotgun (WGS) entry which is preliminary data.</text>
</comment>
<gene>
    <name evidence="5" type="ORF">PENANT_c001G09574</name>
</gene>
<organism evidence="5 6">
    <name type="scientific">Penicillium antarcticum</name>
    <dbReference type="NCBI Taxonomy" id="416450"/>
    <lineage>
        <taxon>Eukaryota</taxon>
        <taxon>Fungi</taxon>
        <taxon>Dikarya</taxon>
        <taxon>Ascomycota</taxon>
        <taxon>Pezizomycotina</taxon>
        <taxon>Eurotiomycetes</taxon>
        <taxon>Eurotiomycetidae</taxon>
        <taxon>Eurotiales</taxon>
        <taxon>Aspergillaceae</taxon>
        <taxon>Penicillium</taxon>
    </lineage>
</organism>
<dbReference type="GO" id="GO:0000445">
    <property type="term" value="C:THO complex part of transcription export complex"/>
    <property type="evidence" value="ECO:0007669"/>
    <property type="project" value="InterPro"/>
</dbReference>
<feature type="compositionally biased region" description="Polar residues" evidence="4">
    <location>
        <begin position="243"/>
        <end position="266"/>
    </location>
</feature>
<name>A0A1V6QP46_9EURO</name>
<evidence type="ECO:0000313" key="5">
    <source>
        <dbReference type="EMBL" id="OQD91004.1"/>
    </source>
</evidence>
<feature type="compositionally biased region" description="Acidic residues" evidence="4">
    <location>
        <begin position="320"/>
        <end position="331"/>
    </location>
</feature>
<sequence>MASYGLLGQPEEDALHKSRLLNVEEKPFKRISKRLLNPESLIVTQALLPLTPPPEDADADADTNIEIEKQKKLNEWRHFREDVSLDFAAFEGSIARVQFLLTSNEQERERYATERVQILSTMQSVRDSTADLRSQLEEAQRLLSLRKTYDELADKITSNRLLKPREDQQSNLQKLRTEIADLENESKVYAKTWAERREQFGRIVEEGMQLRRLIRDEKEEVERREGMQEGEDNDEGDLISKGKASNANTPGPDSDVLTPSQNSQDESGLLSALQADKNSGTTGAASPLRQVISAQGDGADDINMMDEGEVSADSEGQFSELEEGEELPDDMYNEKMDTT</sequence>
<dbReference type="GO" id="GO:0006397">
    <property type="term" value="P:mRNA processing"/>
    <property type="evidence" value="ECO:0007669"/>
    <property type="project" value="InterPro"/>
</dbReference>
<evidence type="ECO:0008006" key="7">
    <source>
        <dbReference type="Google" id="ProtNLM"/>
    </source>
</evidence>
<reference evidence="6" key="1">
    <citation type="journal article" date="2017" name="Nat. Microbiol.">
        <title>Global analysis of biosynthetic gene clusters reveals vast potential of secondary metabolite production in Penicillium species.</title>
        <authorList>
            <person name="Nielsen J.C."/>
            <person name="Grijseels S."/>
            <person name="Prigent S."/>
            <person name="Ji B."/>
            <person name="Dainat J."/>
            <person name="Nielsen K.F."/>
            <person name="Frisvad J.C."/>
            <person name="Workman M."/>
            <person name="Nielsen J."/>
        </authorList>
    </citation>
    <scope>NUCLEOTIDE SEQUENCE [LARGE SCALE GENOMIC DNA]</scope>
    <source>
        <strain evidence="6">IBT 31811</strain>
    </source>
</reference>
<feature type="compositionally biased region" description="Acidic residues" evidence="4">
    <location>
        <begin position="228"/>
        <end position="237"/>
    </location>
</feature>
<feature type="region of interest" description="Disordered" evidence="4">
    <location>
        <begin position="219"/>
        <end position="339"/>
    </location>
</feature>
<keyword evidence="6" id="KW-1185">Reference proteome</keyword>
<evidence type="ECO:0000256" key="2">
    <source>
        <dbReference type="ARBA" id="ARBA00023242"/>
    </source>
</evidence>
<keyword evidence="3" id="KW-0175">Coiled coil</keyword>
<comment type="subcellular location">
    <subcellularLocation>
        <location evidence="1">Nucleus</location>
    </subcellularLocation>
</comment>
<dbReference type="EMBL" id="MDYN01000001">
    <property type="protein sequence ID" value="OQD91004.1"/>
    <property type="molecule type" value="Genomic_DNA"/>
</dbReference>
<proteinExistence type="predicted"/>
<protein>
    <recommendedName>
        <fullName evidence="7">Tho complex subunit 7</fullName>
    </recommendedName>
</protein>
<dbReference type="AlphaFoldDB" id="A0A1V6QP46"/>
<accession>A0A1V6QP46</accession>
<evidence type="ECO:0000256" key="4">
    <source>
        <dbReference type="SAM" id="MobiDB-lite"/>
    </source>
</evidence>
<feature type="coiled-coil region" evidence="3">
    <location>
        <begin position="122"/>
        <end position="192"/>
    </location>
</feature>
<evidence type="ECO:0000313" key="6">
    <source>
        <dbReference type="Proteomes" id="UP000191672"/>
    </source>
</evidence>
<dbReference type="Proteomes" id="UP000191672">
    <property type="component" value="Unassembled WGS sequence"/>
</dbReference>
<evidence type="ECO:0000256" key="3">
    <source>
        <dbReference type="SAM" id="Coils"/>
    </source>
</evidence>
<keyword evidence="2" id="KW-0539">Nucleus</keyword>
<dbReference type="Pfam" id="PF05615">
    <property type="entry name" value="THOC7"/>
    <property type="match status" value="1"/>
</dbReference>
<evidence type="ECO:0000256" key="1">
    <source>
        <dbReference type="ARBA" id="ARBA00004123"/>
    </source>
</evidence>
<feature type="compositionally biased region" description="Acidic residues" evidence="4">
    <location>
        <begin position="298"/>
        <end position="312"/>
    </location>
</feature>
<dbReference type="InterPro" id="IPR008501">
    <property type="entry name" value="THOC7/Mft1"/>
</dbReference>